<accession>A0A1W1BX38</accession>
<protein>
    <recommendedName>
        <fullName evidence="2">Helix-turn-helix containsing protein</fullName>
    </recommendedName>
</protein>
<dbReference type="AlphaFoldDB" id="A0A1W1BX38"/>
<dbReference type="EMBL" id="FPHM01000048">
    <property type="protein sequence ID" value="SFV58073.1"/>
    <property type="molecule type" value="Genomic_DNA"/>
</dbReference>
<proteinExistence type="predicted"/>
<name>A0A1W1BX38_9ZZZZ</name>
<evidence type="ECO:0008006" key="2">
    <source>
        <dbReference type="Google" id="ProtNLM"/>
    </source>
</evidence>
<sequence length="359" mass="42870">MKLLEYFYDRNNELSSYHQRKFNIPNVNKLLIYGSPTSGKTSLVLDYLIKYNAQEVLYIDFKDPKFYFKDIIEEDIEGFIDANEIEILVLDHYQHNYFEVLPKVKKLIIVSSTYYEYKEDFHYINLPLLDYEEFFSFQKRGTETQIFNLFLKQGTLPQLAISTAPKEQMFLNFIKSHFNESEQKLLTVLAHFNGSIVTTFQLYNYAKERYKISKDLIYKQIKDFEEKNIISFIFDNQDTKKKKLLFFDFALAKYLTLTQTFPKQFETMVALSLHKHNILFKTFGNMGYITQNNYLIVPAPFESEEIFWKKANGKFSKYKKNDVTNVYIITITNSYEFKIGNIKFEALPFYEWIVINDEH</sequence>
<evidence type="ECO:0000313" key="1">
    <source>
        <dbReference type="EMBL" id="SFV58073.1"/>
    </source>
</evidence>
<dbReference type="InterPro" id="IPR027417">
    <property type="entry name" value="P-loop_NTPase"/>
</dbReference>
<reference evidence="1" key="1">
    <citation type="submission" date="2016-10" db="EMBL/GenBank/DDBJ databases">
        <authorList>
            <person name="de Groot N.N."/>
        </authorList>
    </citation>
    <scope>NUCLEOTIDE SEQUENCE</scope>
</reference>
<gene>
    <name evidence="1" type="ORF">MNB_SV-13-1169</name>
</gene>
<dbReference type="SUPFAM" id="SSF52540">
    <property type="entry name" value="P-loop containing nucleoside triphosphate hydrolases"/>
    <property type="match status" value="1"/>
</dbReference>
<organism evidence="1">
    <name type="scientific">hydrothermal vent metagenome</name>
    <dbReference type="NCBI Taxonomy" id="652676"/>
    <lineage>
        <taxon>unclassified sequences</taxon>
        <taxon>metagenomes</taxon>
        <taxon>ecological metagenomes</taxon>
    </lineage>
</organism>